<organism evidence="1 2">
    <name type="scientific">Leptobacterium flavescens</name>
    <dbReference type="NCBI Taxonomy" id="472055"/>
    <lineage>
        <taxon>Bacteria</taxon>
        <taxon>Pseudomonadati</taxon>
        <taxon>Bacteroidota</taxon>
        <taxon>Flavobacteriia</taxon>
        <taxon>Flavobacteriales</taxon>
        <taxon>Flavobacteriaceae</taxon>
        <taxon>Leptobacterium</taxon>
    </lineage>
</organism>
<dbReference type="AlphaFoldDB" id="A0A6P0UJN3"/>
<reference evidence="1 2" key="1">
    <citation type="submission" date="2020-01" db="EMBL/GenBank/DDBJ databases">
        <title>Leptobacterium flavescens.</title>
        <authorList>
            <person name="Wang G."/>
        </authorList>
    </citation>
    <scope>NUCLEOTIDE SEQUENCE [LARGE SCALE GENOMIC DNA]</scope>
    <source>
        <strain evidence="1 2">KCTC 22160</strain>
    </source>
</reference>
<keyword evidence="2" id="KW-1185">Reference proteome</keyword>
<evidence type="ECO:0000313" key="2">
    <source>
        <dbReference type="Proteomes" id="UP000468581"/>
    </source>
</evidence>
<proteinExistence type="predicted"/>
<dbReference type="EMBL" id="JAABOO010000001">
    <property type="protein sequence ID" value="NER12762.1"/>
    <property type="molecule type" value="Genomic_DNA"/>
</dbReference>
<evidence type="ECO:0000313" key="1">
    <source>
        <dbReference type="EMBL" id="NER12762.1"/>
    </source>
</evidence>
<gene>
    <name evidence="1" type="ORF">GWK08_04880</name>
</gene>
<sequence>MKWTGNKYKREIVTEEGYCLKVKLTEESKYWWGVYKNKEVIYEAKKDRDLKGNLSAAQKAAQQRMIRHMNKEA</sequence>
<dbReference type="Proteomes" id="UP000468581">
    <property type="component" value="Unassembled WGS sequence"/>
</dbReference>
<protein>
    <submittedName>
        <fullName evidence="1">Uncharacterized protein</fullName>
    </submittedName>
</protein>
<comment type="caution">
    <text evidence="1">The sequence shown here is derived from an EMBL/GenBank/DDBJ whole genome shotgun (WGS) entry which is preliminary data.</text>
</comment>
<accession>A0A6P0UJN3</accession>
<name>A0A6P0UJN3_9FLAO</name>
<dbReference type="RefSeq" id="WP_163605772.1">
    <property type="nucleotide sequence ID" value="NZ_JAABOO010000001.1"/>
</dbReference>